<gene>
    <name evidence="1" type="ORF">IDJ76_11080</name>
</gene>
<dbReference type="Proteomes" id="UP000619078">
    <property type="component" value="Unassembled WGS sequence"/>
</dbReference>
<protein>
    <submittedName>
        <fullName evidence="1">Uncharacterized protein</fullName>
    </submittedName>
</protein>
<comment type="caution">
    <text evidence="1">The sequence shown here is derived from an EMBL/GenBank/DDBJ whole genome shotgun (WGS) entry which is preliminary data.</text>
</comment>
<reference evidence="1" key="1">
    <citation type="submission" date="2020-09" db="EMBL/GenBank/DDBJ databases">
        <title>Novel species of Mucilaginibacter isolated from a glacier on the Tibetan Plateau.</title>
        <authorList>
            <person name="Liu Q."/>
            <person name="Xin Y.-H."/>
        </authorList>
    </citation>
    <scope>NUCLEOTIDE SEQUENCE</scope>
    <source>
        <strain evidence="1">ZB1P21</strain>
    </source>
</reference>
<name>A0A926S149_9SPHI</name>
<organism evidence="1 2">
    <name type="scientific">Mucilaginibacter glaciei</name>
    <dbReference type="NCBI Taxonomy" id="2772109"/>
    <lineage>
        <taxon>Bacteria</taxon>
        <taxon>Pseudomonadati</taxon>
        <taxon>Bacteroidota</taxon>
        <taxon>Sphingobacteriia</taxon>
        <taxon>Sphingobacteriales</taxon>
        <taxon>Sphingobacteriaceae</taxon>
        <taxon>Mucilaginibacter</taxon>
    </lineage>
</organism>
<evidence type="ECO:0000313" key="2">
    <source>
        <dbReference type="Proteomes" id="UP000619078"/>
    </source>
</evidence>
<evidence type="ECO:0000313" key="1">
    <source>
        <dbReference type="EMBL" id="MBD1393640.1"/>
    </source>
</evidence>
<keyword evidence="2" id="KW-1185">Reference proteome</keyword>
<sequence length="142" mass="15359">MISNSDIIANSDALGTKTEQLADILFQKEGYVKYESKIGSNNGFDGVYIKRSLSSPTDIIINEAKQIKSTGNIKLNPGNISTTLPAQMSDAWITNMIIKMTDTPGLTSLGNTLQQNVSKITKTVTAVDKTTGEIVVLKLNSY</sequence>
<dbReference type="EMBL" id="JACWMX010000004">
    <property type="protein sequence ID" value="MBD1393640.1"/>
    <property type="molecule type" value="Genomic_DNA"/>
</dbReference>
<dbReference type="AlphaFoldDB" id="A0A926S149"/>
<accession>A0A926S149</accession>
<proteinExistence type="predicted"/>
<dbReference type="RefSeq" id="WP_191163380.1">
    <property type="nucleotide sequence ID" value="NZ_JACWMX010000004.1"/>
</dbReference>